<evidence type="ECO:0000313" key="2">
    <source>
        <dbReference type="EMBL" id="KAE8671442.1"/>
    </source>
</evidence>
<proteinExistence type="predicted"/>
<organism evidence="2 3">
    <name type="scientific">Hibiscus syriacus</name>
    <name type="common">Rose of Sharon</name>
    <dbReference type="NCBI Taxonomy" id="106335"/>
    <lineage>
        <taxon>Eukaryota</taxon>
        <taxon>Viridiplantae</taxon>
        <taxon>Streptophyta</taxon>
        <taxon>Embryophyta</taxon>
        <taxon>Tracheophyta</taxon>
        <taxon>Spermatophyta</taxon>
        <taxon>Magnoliopsida</taxon>
        <taxon>eudicotyledons</taxon>
        <taxon>Gunneridae</taxon>
        <taxon>Pentapetalae</taxon>
        <taxon>rosids</taxon>
        <taxon>malvids</taxon>
        <taxon>Malvales</taxon>
        <taxon>Malvaceae</taxon>
        <taxon>Malvoideae</taxon>
        <taxon>Hibiscus</taxon>
    </lineage>
</organism>
<evidence type="ECO:0000256" key="1">
    <source>
        <dbReference type="SAM" id="MobiDB-lite"/>
    </source>
</evidence>
<reference evidence="2" key="1">
    <citation type="submission" date="2019-09" db="EMBL/GenBank/DDBJ databases">
        <title>Draft genome information of white flower Hibiscus syriacus.</title>
        <authorList>
            <person name="Kim Y.-M."/>
        </authorList>
    </citation>
    <scope>NUCLEOTIDE SEQUENCE [LARGE SCALE GENOMIC DNA]</scope>
    <source>
        <strain evidence="2">YM2019G1</strain>
    </source>
</reference>
<feature type="region of interest" description="Disordered" evidence="1">
    <location>
        <begin position="80"/>
        <end position="115"/>
    </location>
</feature>
<keyword evidence="3" id="KW-1185">Reference proteome</keyword>
<dbReference type="EMBL" id="VEPZ02001469">
    <property type="protein sequence ID" value="KAE8671442.1"/>
    <property type="molecule type" value="Genomic_DNA"/>
</dbReference>
<protein>
    <submittedName>
        <fullName evidence="2">Uncharacterized protein</fullName>
    </submittedName>
</protein>
<gene>
    <name evidence="2" type="ORF">F3Y22_tig00111952pilonHSYRG00055</name>
</gene>
<dbReference type="AlphaFoldDB" id="A0A6A2X8A5"/>
<comment type="caution">
    <text evidence="2">The sequence shown here is derived from an EMBL/GenBank/DDBJ whole genome shotgun (WGS) entry which is preliminary data.</text>
</comment>
<dbReference type="Proteomes" id="UP000436088">
    <property type="component" value="Unassembled WGS sequence"/>
</dbReference>
<feature type="compositionally biased region" description="Acidic residues" evidence="1">
    <location>
        <begin position="105"/>
        <end position="115"/>
    </location>
</feature>
<name>A0A6A2X8A5_HIBSY</name>
<accession>A0A6A2X8A5</accession>
<sequence>MEVDEQLVSKELEDDEPSFYIDDKGEEEENEMKNESMTAVYVAAALSMRPMDNLREKRKGSGGEEKEKIKYFKYALPNKSKATKEVPVPSSGSDSDMGALKDDSSSDSEVENPVK</sequence>
<feature type="region of interest" description="Disordered" evidence="1">
    <location>
        <begin position="1"/>
        <end position="37"/>
    </location>
</feature>
<evidence type="ECO:0000313" key="3">
    <source>
        <dbReference type="Proteomes" id="UP000436088"/>
    </source>
</evidence>